<reference evidence="3 4" key="1">
    <citation type="submission" date="2017-06" db="EMBL/GenBank/DDBJ databases">
        <authorList>
            <person name="Kim H.J."/>
            <person name="Triplett B.A."/>
        </authorList>
    </citation>
    <scope>NUCLEOTIDE SEQUENCE [LARGE SCALE GENOMIC DNA]</scope>
    <source>
        <strain evidence="3 4">CGMCC 4.5593</strain>
    </source>
</reference>
<evidence type="ECO:0000256" key="2">
    <source>
        <dbReference type="SAM" id="SignalP"/>
    </source>
</evidence>
<dbReference type="EMBL" id="FZPH01000027">
    <property type="protein sequence ID" value="SNT65830.1"/>
    <property type="molecule type" value="Genomic_DNA"/>
</dbReference>
<dbReference type="PANTHER" id="PTHR39335:SF1">
    <property type="entry name" value="BLL4220 PROTEIN"/>
    <property type="match status" value="1"/>
</dbReference>
<evidence type="ECO:0000313" key="3">
    <source>
        <dbReference type="EMBL" id="SNT65830.1"/>
    </source>
</evidence>
<dbReference type="PROSITE" id="PS51257">
    <property type="entry name" value="PROKAR_LIPOPROTEIN"/>
    <property type="match status" value="1"/>
</dbReference>
<dbReference type="RefSeq" id="WP_089255497.1">
    <property type="nucleotide sequence ID" value="NZ_FZPH01000027.1"/>
</dbReference>
<dbReference type="Pfam" id="PF03640">
    <property type="entry name" value="Lipoprotein_15"/>
    <property type="match status" value="2"/>
</dbReference>
<dbReference type="PANTHER" id="PTHR39335">
    <property type="entry name" value="BLL4220 PROTEIN"/>
    <property type="match status" value="1"/>
</dbReference>
<gene>
    <name evidence="3" type="ORF">SAMN05421812_12739</name>
</gene>
<keyword evidence="4" id="KW-1185">Reference proteome</keyword>
<feature type="region of interest" description="Disordered" evidence="1">
    <location>
        <begin position="39"/>
        <end position="60"/>
    </location>
</feature>
<name>A0A239PFR1_9ACTN</name>
<feature type="signal peptide" evidence="2">
    <location>
        <begin position="1"/>
        <end position="26"/>
    </location>
</feature>
<evidence type="ECO:0000313" key="4">
    <source>
        <dbReference type="Proteomes" id="UP000198362"/>
    </source>
</evidence>
<dbReference type="OrthoDB" id="597632at2"/>
<accession>A0A239PFR1</accession>
<organism evidence="3 4">
    <name type="scientific">Asanoa hainanensis</name>
    <dbReference type="NCBI Taxonomy" id="560556"/>
    <lineage>
        <taxon>Bacteria</taxon>
        <taxon>Bacillati</taxon>
        <taxon>Actinomycetota</taxon>
        <taxon>Actinomycetes</taxon>
        <taxon>Micromonosporales</taxon>
        <taxon>Micromonosporaceae</taxon>
        <taxon>Asanoa</taxon>
    </lineage>
</organism>
<dbReference type="AlphaFoldDB" id="A0A239PFR1"/>
<dbReference type="Proteomes" id="UP000198362">
    <property type="component" value="Unassembled WGS sequence"/>
</dbReference>
<keyword evidence="2" id="KW-0732">Signal</keyword>
<dbReference type="InterPro" id="IPR005297">
    <property type="entry name" value="Lipoprotein_repeat"/>
</dbReference>
<sequence length="222" mass="23027">MAQLTRTLFGISAVAAMAALTACAPASDGGAQLAGQVQIAAPGTPTPPPVVEEAKAPETPDVPLTTELNGKSVPKMGQVVTDQDGFVLYRFDNDSADPSASTCEGKCAAVWPPAYTDGSPTLSGVALGKVGTVTRKDGTQQLTIGGWPVYRYIGDEKPGQWKGQKVGNVWFVVKPDGKKNLSCLPKGTPKAVEPPAAEEPAESAESTESTEETEQGGTEYGY</sequence>
<evidence type="ECO:0000256" key="1">
    <source>
        <dbReference type="SAM" id="MobiDB-lite"/>
    </source>
</evidence>
<dbReference type="GO" id="GO:0043448">
    <property type="term" value="P:alkane catabolic process"/>
    <property type="evidence" value="ECO:0007669"/>
    <property type="project" value="TreeGrafter"/>
</dbReference>
<proteinExistence type="predicted"/>
<protein>
    <recommendedName>
        <fullName evidence="5">Lipoprotein with Yx(FWY)xxD motif</fullName>
    </recommendedName>
</protein>
<feature type="region of interest" description="Disordered" evidence="1">
    <location>
        <begin position="177"/>
        <end position="222"/>
    </location>
</feature>
<evidence type="ECO:0008006" key="5">
    <source>
        <dbReference type="Google" id="ProtNLM"/>
    </source>
</evidence>
<feature type="chain" id="PRO_5039430609" description="Lipoprotein with Yx(FWY)xxD motif" evidence="2">
    <location>
        <begin position="27"/>
        <end position="222"/>
    </location>
</feature>